<keyword evidence="1" id="KW-0472">Membrane</keyword>
<proteinExistence type="predicted"/>
<keyword evidence="1" id="KW-1133">Transmembrane helix</keyword>
<comment type="caution">
    <text evidence="2">The sequence shown here is derived from an EMBL/GenBank/DDBJ whole genome shotgun (WGS) entry which is preliminary data.</text>
</comment>
<gene>
    <name evidence="2" type="ORF">EB796_006924</name>
</gene>
<sequence length="70" mass="8486">MMCCRIFFCFFLLFIGTVYVLIYQRLRNILRRMILKLLLSNTYVLISIISELTDDHFDWFVFKLDNILIG</sequence>
<dbReference type="Proteomes" id="UP000593567">
    <property type="component" value="Unassembled WGS sequence"/>
</dbReference>
<reference evidence="2" key="1">
    <citation type="submission" date="2020-06" db="EMBL/GenBank/DDBJ databases">
        <title>Draft genome of Bugula neritina, a colonial animal packing powerful symbionts and potential medicines.</title>
        <authorList>
            <person name="Rayko M."/>
        </authorList>
    </citation>
    <scope>NUCLEOTIDE SEQUENCE [LARGE SCALE GENOMIC DNA]</scope>
    <source>
        <strain evidence="2">Kwan_BN1</strain>
    </source>
</reference>
<organism evidence="2 3">
    <name type="scientific">Bugula neritina</name>
    <name type="common">Brown bryozoan</name>
    <name type="synonym">Sertularia neritina</name>
    <dbReference type="NCBI Taxonomy" id="10212"/>
    <lineage>
        <taxon>Eukaryota</taxon>
        <taxon>Metazoa</taxon>
        <taxon>Spiralia</taxon>
        <taxon>Lophotrochozoa</taxon>
        <taxon>Bryozoa</taxon>
        <taxon>Gymnolaemata</taxon>
        <taxon>Cheilostomatida</taxon>
        <taxon>Flustrina</taxon>
        <taxon>Buguloidea</taxon>
        <taxon>Bugulidae</taxon>
        <taxon>Bugula</taxon>
    </lineage>
</organism>
<evidence type="ECO:0000313" key="2">
    <source>
        <dbReference type="EMBL" id="KAF6034772.1"/>
    </source>
</evidence>
<evidence type="ECO:0000313" key="3">
    <source>
        <dbReference type="Proteomes" id="UP000593567"/>
    </source>
</evidence>
<dbReference type="EMBL" id="VXIV02000999">
    <property type="protein sequence ID" value="KAF6034772.1"/>
    <property type="molecule type" value="Genomic_DNA"/>
</dbReference>
<evidence type="ECO:0000256" key="1">
    <source>
        <dbReference type="SAM" id="Phobius"/>
    </source>
</evidence>
<keyword evidence="3" id="KW-1185">Reference proteome</keyword>
<accession>A0A7J7K805</accession>
<keyword evidence="1" id="KW-0812">Transmembrane</keyword>
<protein>
    <submittedName>
        <fullName evidence="2">Uncharacterized protein</fullName>
    </submittedName>
</protein>
<dbReference type="AlphaFoldDB" id="A0A7J7K805"/>
<name>A0A7J7K805_BUGNE</name>
<feature type="transmembrane region" description="Helical" evidence="1">
    <location>
        <begin position="6"/>
        <end position="22"/>
    </location>
</feature>